<dbReference type="InterPro" id="IPR038254">
    <property type="entry name" value="KIN17_WH-like_sf"/>
</dbReference>
<feature type="domain" description="C2H2-type" evidence="6">
    <location>
        <begin position="28"/>
        <end position="50"/>
    </location>
</feature>
<dbReference type="GO" id="GO:0003690">
    <property type="term" value="F:double-stranded DNA binding"/>
    <property type="evidence" value="ECO:0007669"/>
    <property type="project" value="TreeGrafter"/>
</dbReference>
<dbReference type="InterPro" id="IPR037321">
    <property type="entry name" value="KIN17-like"/>
</dbReference>
<dbReference type="Gene3D" id="2.30.30.30">
    <property type="match status" value="1"/>
</dbReference>
<proteinExistence type="inferred from homology"/>
<dbReference type="Gene3D" id="2.30.30.140">
    <property type="match status" value="1"/>
</dbReference>
<evidence type="ECO:0000313" key="7">
    <source>
        <dbReference type="EMBL" id="OTF77352.1"/>
    </source>
</evidence>
<feature type="region of interest" description="Disordered" evidence="5">
    <location>
        <begin position="192"/>
        <end position="213"/>
    </location>
</feature>
<reference evidence="7 8" key="1">
    <citation type="submission" date="2017-03" db="EMBL/GenBank/DDBJ databases">
        <title>Genome Survey of Euroglyphus maynei.</title>
        <authorList>
            <person name="Arlian L.G."/>
            <person name="Morgan M.S."/>
            <person name="Rider S.D."/>
        </authorList>
    </citation>
    <scope>NUCLEOTIDE SEQUENCE [LARGE SCALE GENOMIC DNA]</scope>
    <source>
        <strain evidence="7">Arlian Lab</strain>
        <tissue evidence="7">Whole body</tissue>
    </source>
</reference>
<name>A0A1Y3B925_EURMA</name>
<keyword evidence="2" id="KW-0479">Metal-binding</keyword>
<dbReference type="PROSITE" id="PS00028">
    <property type="entry name" value="ZINC_FINGER_C2H2_1"/>
    <property type="match status" value="1"/>
</dbReference>
<evidence type="ECO:0000256" key="3">
    <source>
        <dbReference type="ARBA" id="ARBA00022771"/>
    </source>
</evidence>
<dbReference type="AlphaFoldDB" id="A0A1Y3B925"/>
<keyword evidence="3" id="KW-0863">Zinc-finger</keyword>
<dbReference type="GO" id="GO:0006260">
    <property type="term" value="P:DNA replication"/>
    <property type="evidence" value="ECO:0007669"/>
    <property type="project" value="TreeGrafter"/>
</dbReference>
<dbReference type="OrthoDB" id="10266249at2759"/>
<dbReference type="GO" id="GO:0008270">
    <property type="term" value="F:zinc ion binding"/>
    <property type="evidence" value="ECO:0007669"/>
    <property type="project" value="UniProtKB-KW"/>
</dbReference>
<dbReference type="InterPro" id="IPR013087">
    <property type="entry name" value="Znf_C2H2_type"/>
</dbReference>
<evidence type="ECO:0000256" key="1">
    <source>
        <dbReference type="ARBA" id="ARBA00008517"/>
    </source>
</evidence>
<feature type="compositionally biased region" description="Basic and acidic residues" evidence="5">
    <location>
        <begin position="255"/>
        <end position="266"/>
    </location>
</feature>
<keyword evidence="8" id="KW-1185">Reference proteome</keyword>
<dbReference type="InterPro" id="IPR036236">
    <property type="entry name" value="Znf_C2H2_sf"/>
</dbReference>
<dbReference type="PANTHER" id="PTHR12805">
    <property type="entry name" value="KIN17 KIN, ANTIGENIC DETERMINANT OF RECA PROTEIN HOMOLOG"/>
    <property type="match status" value="1"/>
</dbReference>
<dbReference type="InterPro" id="IPR056767">
    <property type="entry name" value="C2H2-Znf_KIN17"/>
</dbReference>
<comment type="similarity">
    <text evidence="1">Belongs to the KIN17 family.</text>
</comment>
<dbReference type="Pfam" id="PF10357">
    <property type="entry name" value="WH_KIN17"/>
    <property type="match status" value="1"/>
</dbReference>
<dbReference type="SMART" id="SM01253">
    <property type="entry name" value="Kin17_mid"/>
    <property type="match status" value="1"/>
</dbReference>
<dbReference type="Proteomes" id="UP000194236">
    <property type="component" value="Unassembled WGS sequence"/>
</dbReference>
<dbReference type="SUPFAM" id="SSF50104">
    <property type="entry name" value="Translation proteins SH3-like domain"/>
    <property type="match status" value="1"/>
</dbReference>
<sequence>MGKHEPMTAKAIGKRIKSKGLQKLKFYCQMCQKQCRDANGFKCHLTSEAHQRQLLLFSENPNRYMDEFSSEFLKDFLHLLKRRYSTKRVLANQVYQEYIKDRNHLHMNSTRWCTLTGLVKWMGRKGICHVENNEKGWFITYIDRDPETLLRNENKAKKEKMFRDDDERQAQTIKEQIERGKRSEMEYRLRNNQNIDDIDEESNQQSSKQILVKDDPDQKITFSLAVKKPIINCQSLTATSSNNDKSSSSISSKTKNKDDTEKKNSFEFKAKSKKSALDEIIEEQERWKARQAASKYRSSNNSVPYKPETWMQPGIIVRVVTKQLGSEYYEKKARIESIESPGYAAIIKLLSNGDLIRVDERHLETVVPSKSGSKVLILNGLYRGQTATIVRVDEQNEKVLVNVERRSSGSTEPIQCNFDQISKYDSN</sequence>
<dbReference type="InterPro" id="IPR008991">
    <property type="entry name" value="Translation_prot_SH3-like_sf"/>
</dbReference>
<protein>
    <submittedName>
        <fullName evidence="7">DNA/RNA-binding protein KIN17-like protein</fullName>
    </submittedName>
</protein>
<dbReference type="FunFam" id="1.10.10.2030:FF:000001">
    <property type="entry name" value="DNA/RNA-binding protein KIN17, putative"/>
    <property type="match status" value="1"/>
</dbReference>
<comment type="caution">
    <text evidence="7">The sequence shown here is derived from an EMBL/GenBank/DDBJ whole genome shotgun (WGS) entry which is preliminary data.</text>
</comment>
<accession>A0A1Y3B925</accession>
<feature type="compositionally biased region" description="Low complexity" evidence="5">
    <location>
        <begin position="239"/>
        <end position="253"/>
    </location>
</feature>
<dbReference type="GO" id="GO:0006974">
    <property type="term" value="P:DNA damage response"/>
    <property type="evidence" value="ECO:0007669"/>
    <property type="project" value="TreeGrafter"/>
</dbReference>
<dbReference type="SUPFAM" id="SSF57667">
    <property type="entry name" value="beta-beta-alpha zinc fingers"/>
    <property type="match status" value="1"/>
</dbReference>
<dbReference type="Pfam" id="PF25095">
    <property type="entry name" value="C2H2-zf_KIN17"/>
    <property type="match status" value="1"/>
</dbReference>
<organism evidence="7 8">
    <name type="scientific">Euroglyphus maynei</name>
    <name type="common">Mayne's house dust mite</name>
    <dbReference type="NCBI Taxonomy" id="6958"/>
    <lineage>
        <taxon>Eukaryota</taxon>
        <taxon>Metazoa</taxon>
        <taxon>Ecdysozoa</taxon>
        <taxon>Arthropoda</taxon>
        <taxon>Chelicerata</taxon>
        <taxon>Arachnida</taxon>
        <taxon>Acari</taxon>
        <taxon>Acariformes</taxon>
        <taxon>Sarcoptiformes</taxon>
        <taxon>Astigmata</taxon>
        <taxon>Psoroptidia</taxon>
        <taxon>Analgoidea</taxon>
        <taxon>Pyroglyphidae</taxon>
        <taxon>Pyroglyphinae</taxon>
        <taxon>Euroglyphus</taxon>
    </lineage>
</organism>
<evidence type="ECO:0000256" key="4">
    <source>
        <dbReference type="ARBA" id="ARBA00022833"/>
    </source>
</evidence>
<dbReference type="EMBL" id="MUJZ01033024">
    <property type="protein sequence ID" value="OTF77352.1"/>
    <property type="molecule type" value="Genomic_DNA"/>
</dbReference>
<keyword evidence="4" id="KW-0862">Zinc</keyword>
<evidence type="ECO:0000313" key="8">
    <source>
        <dbReference type="Proteomes" id="UP000194236"/>
    </source>
</evidence>
<dbReference type="PANTHER" id="PTHR12805:SF0">
    <property type="entry name" value="DNA_RNA-BINDING PROTEIN KIN17"/>
    <property type="match status" value="1"/>
</dbReference>
<evidence type="ECO:0000256" key="5">
    <source>
        <dbReference type="SAM" id="MobiDB-lite"/>
    </source>
</evidence>
<evidence type="ECO:0000256" key="2">
    <source>
        <dbReference type="ARBA" id="ARBA00022723"/>
    </source>
</evidence>
<dbReference type="Pfam" id="PF25088">
    <property type="entry name" value="GPKOW_C"/>
    <property type="match status" value="1"/>
</dbReference>
<gene>
    <name evidence="7" type="ORF">BLA29_004937</name>
</gene>
<dbReference type="InterPro" id="IPR014722">
    <property type="entry name" value="Rib_uL2_dom2"/>
</dbReference>
<dbReference type="InterPro" id="IPR019447">
    <property type="entry name" value="DNA/RNA-bd_Kin17_WH-like_dom"/>
</dbReference>
<evidence type="ECO:0000259" key="6">
    <source>
        <dbReference type="PROSITE" id="PS00028"/>
    </source>
</evidence>
<dbReference type="Gene3D" id="1.10.10.2030">
    <property type="entry name" value="DNA/RNA-binding protein Kin17, conserved domain"/>
    <property type="match status" value="1"/>
</dbReference>
<feature type="region of interest" description="Disordered" evidence="5">
    <location>
        <begin position="237"/>
        <end position="266"/>
    </location>
</feature>
<dbReference type="GO" id="GO:0005634">
    <property type="term" value="C:nucleus"/>
    <property type="evidence" value="ECO:0007669"/>
    <property type="project" value="TreeGrafter"/>
</dbReference>